<comment type="caution">
    <text evidence="3">The sequence shown here is derived from an EMBL/GenBank/DDBJ whole genome shotgun (WGS) entry which is preliminary data.</text>
</comment>
<dbReference type="InterPro" id="IPR011089">
    <property type="entry name" value="GmrSD_C"/>
</dbReference>
<organism evidence="3 4">
    <name type="scientific">Streptococcus mitis</name>
    <dbReference type="NCBI Taxonomy" id="28037"/>
    <lineage>
        <taxon>Bacteria</taxon>
        <taxon>Bacillati</taxon>
        <taxon>Bacillota</taxon>
        <taxon>Bacilli</taxon>
        <taxon>Lactobacillales</taxon>
        <taxon>Streptococcaceae</taxon>
        <taxon>Streptococcus</taxon>
        <taxon>Streptococcus mitis group</taxon>
    </lineage>
</organism>
<name>A0A081QCT4_STRMT</name>
<dbReference type="Proteomes" id="UP000028030">
    <property type="component" value="Unassembled WGS sequence"/>
</dbReference>
<evidence type="ECO:0000313" key="3">
    <source>
        <dbReference type="EMBL" id="KEQ40757.1"/>
    </source>
</evidence>
<dbReference type="AlphaFoldDB" id="A0A081QCT4"/>
<gene>
    <name evidence="3" type="ORF">SK642_0993</name>
</gene>
<dbReference type="Pfam" id="PF03235">
    <property type="entry name" value="GmrSD_N"/>
    <property type="match status" value="1"/>
</dbReference>
<evidence type="ECO:0000259" key="1">
    <source>
        <dbReference type="Pfam" id="PF03235"/>
    </source>
</evidence>
<protein>
    <recommendedName>
        <fullName evidence="5">DUF262 domain-containing protein</fullName>
    </recommendedName>
</protein>
<sequence>MPKGFQTPITITEAIDKIDENKYVLPGIQRRFVWGKNQIELLFDSIMRDYPFNSLMLWEINSPQIKNNYNYYSFLRKYKQRFEVENEMINKTASDDDFFAVIDGQQRLNSLYLGLKGSYTMKKPHRPWVDKSDYFEEQFLYLDITSEYQSESDIDRAYNFRFLPKSEAENSKDKTWYKVGDILQINPDDIFEEISDFVEQQLNIKDKKYARNTLRKLNKVIREDKILNYYLETEQDLDKVLDIFIRTNDGGTKLTFSDLLMSVLTTHWKESRDEFDELIKDVRSFCDFNISSDLIIKSILMLFSNDIKNRVKNFDEELLNSVIKNWSRIKLSISNTFQMFYRMGFNSQTFPALNAAIPIIYYVYKNNLEEEIIKVRFFGSINHKLIKQWLILSFLKRIFGGQSNTVLVDLRKIINENSSSSFPLQVIIDKAKSNPTKNYNFDTEFIDDLFERTYGGDVFFVLSLFYQDLDYFNQNFHVDHIHPQTLFKRKNSSYSAMIERVGKNWNKLGNLQLLNSELNTAKSDNDLATWVKNNGISKKRLFIDESVSLDFSDFEEFYTNRVINMKEHLRTILNDKW</sequence>
<reference evidence="3 4" key="1">
    <citation type="submission" date="2014-05" db="EMBL/GenBank/DDBJ databases">
        <authorList>
            <person name="Daugherty S.C."/>
            <person name="Tallon L.J."/>
            <person name="Sadzewicz L."/>
            <person name="Kilian M."/>
            <person name="Tettelin H."/>
        </authorList>
    </citation>
    <scope>NUCLEOTIDE SEQUENCE [LARGE SCALE GENOMIC DNA]</scope>
    <source>
        <strain evidence="3 4">SK642</strain>
    </source>
</reference>
<evidence type="ECO:0008006" key="5">
    <source>
        <dbReference type="Google" id="ProtNLM"/>
    </source>
</evidence>
<feature type="domain" description="GmrSD restriction endonucleases N-terminal" evidence="1">
    <location>
        <begin position="12"/>
        <end position="263"/>
    </location>
</feature>
<dbReference type="Pfam" id="PF07510">
    <property type="entry name" value="GmrSD_C"/>
    <property type="match status" value="1"/>
</dbReference>
<dbReference type="InterPro" id="IPR004919">
    <property type="entry name" value="GmrSD_N"/>
</dbReference>
<dbReference type="RefSeq" id="WP_033683630.1">
    <property type="nucleotide sequence ID" value="NZ_JPFW01000007.1"/>
</dbReference>
<feature type="domain" description="GmrSD restriction endonucleases C-terminal" evidence="2">
    <location>
        <begin position="437"/>
        <end position="538"/>
    </location>
</feature>
<dbReference type="PANTHER" id="PTHR37292:SF2">
    <property type="entry name" value="DUF262 DOMAIN-CONTAINING PROTEIN"/>
    <property type="match status" value="1"/>
</dbReference>
<evidence type="ECO:0000259" key="2">
    <source>
        <dbReference type="Pfam" id="PF07510"/>
    </source>
</evidence>
<dbReference type="EMBL" id="JPFW01000007">
    <property type="protein sequence ID" value="KEQ40757.1"/>
    <property type="molecule type" value="Genomic_DNA"/>
</dbReference>
<dbReference type="OrthoDB" id="9798761at2"/>
<proteinExistence type="predicted"/>
<accession>A0A081QCT4</accession>
<dbReference type="PANTHER" id="PTHR37292">
    <property type="entry name" value="VNG6097C"/>
    <property type="match status" value="1"/>
</dbReference>
<evidence type="ECO:0000313" key="4">
    <source>
        <dbReference type="Proteomes" id="UP000028030"/>
    </source>
</evidence>
<dbReference type="PATRIC" id="fig|28037.97.peg.939"/>